<proteinExistence type="predicted"/>
<evidence type="ECO:0000256" key="1">
    <source>
        <dbReference type="SAM" id="SignalP"/>
    </source>
</evidence>
<dbReference type="EMBL" id="KQ419168">
    <property type="protein sequence ID" value="KOF84434.1"/>
    <property type="molecule type" value="Genomic_DNA"/>
</dbReference>
<feature type="chain" id="PRO_5005583552" evidence="1">
    <location>
        <begin position="28"/>
        <end position="65"/>
    </location>
</feature>
<evidence type="ECO:0000313" key="2">
    <source>
        <dbReference type="EMBL" id="KOF84434.1"/>
    </source>
</evidence>
<name>A0A0L8H5R8_OCTBM</name>
<accession>A0A0L8H5R8</accession>
<reference evidence="2" key="1">
    <citation type="submission" date="2015-07" db="EMBL/GenBank/DDBJ databases">
        <title>MeaNS - Measles Nucleotide Surveillance Program.</title>
        <authorList>
            <person name="Tran T."/>
            <person name="Druce J."/>
        </authorList>
    </citation>
    <scope>NUCLEOTIDE SEQUENCE</scope>
    <source>
        <strain evidence="2">UCB-OBI-ISO-001</strain>
        <tissue evidence="2">Gonad</tissue>
    </source>
</reference>
<feature type="signal peptide" evidence="1">
    <location>
        <begin position="1"/>
        <end position="27"/>
    </location>
</feature>
<organism evidence="2">
    <name type="scientific">Octopus bimaculoides</name>
    <name type="common">California two-spotted octopus</name>
    <dbReference type="NCBI Taxonomy" id="37653"/>
    <lineage>
        <taxon>Eukaryota</taxon>
        <taxon>Metazoa</taxon>
        <taxon>Spiralia</taxon>
        <taxon>Lophotrochozoa</taxon>
        <taxon>Mollusca</taxon>
        <taxon>Cephalopoda</taxon>
        <taxon>Coleoidea</taxon>
        <taxon>Octopodiformes</taxon>
        <taxon>Octopoda</taxon>
        <taxon>Incirrata</taxon>
        <taxon>Octopodidae</taxon>
        <taxon>Octopus</taxon>
    </lineage>
</organism>
<dbReference type="AlphaFoldDB" id="A0A0L8H5R8"/>
<sequence length="65" mass="7739">MYISIYLLKITMANFWVVFFSIEVVNQQPHTCTINTYTCIHAKMDMHSRIPSYFGKSRFPWTSDK</sequence>
<protein>
    <submittedName>
        <fullName evidence="2">Uncharacterized protein</fullName>
    </submittedName>
</protein>
<gene>
    <name evidence="2" type="ORF">OCBIM_22022110mg</name>
</gene>
<keyword evidence="1" id="KW-0732">Signal</keyword>